<name>A0A6A5C0S7_NAEFO</name>
<keyword evidence="9" id="KW-1185">Reference proteome</keyword>
<protein>
    <recommendedName>
        <fullName evidence="4">Tubulin--tyrosine ligase-like protein 5</fullName>
    </recommendedName>
</protein>
<dbReference type="GO" id="GO:0000226">
    <property type="term" value="P:microtubule cytoskeleton organization"/>
    <property type="evidence" value="ECO:0007669"/>
    <property type="project" value="TreeGrafter"/>
</dbReference>
<evidence type="ECO:0000256" key="2">
    <source>
        <dbReference type="ARBA" id="ARBA00022741"/>
    </source>
</evidence>
<dbReference type="GO" id="GO:0008270">
    <property type="term" value="F:zinc ion binding"/>
    <property type="evidence" value="ECO:0007669"/>
    <property type="project" value="UniProtKB-KW"/>
</dbReference>
<comment type="caution">
    <text evidence="8">The sequence shown here is derived from an EMBL/GenBank/DDBJ whole genome shotgun (WGS) entry which is preliminary data.</text>
</comment>
<dbReference type="GO" id="GO:0015631">
    <property type="term" value="F:tubulin binding"/>
    <property type="evidence" value="ECO:0007669"/>
    <property type="project" value="TreeGrafter"/>
</dbReference>
<proteinExistence type="predicted"/>
<dbReference type="SUPFAM" id="SSF56059">
    <property type="entry name" value="Glutathione synthetase ATP-binding domain-like"/>
    <property type="match status" value="1"/>
</dbReference>
<dbReference type="VEuPathDB" id="AmoebaDB:NF0069090"/>
<evidence type="ECO:0000313" key="8">
    <source>
        <dbReference type="EMBL" id="KAF0981286.1"/>
    </source>
</evidence>
<accession>A0A6A5C0S7</accession>
<keyword evidence="6" id="KW-0863">Zinc-finger</keyword>
<evidence type="ECO:0000256" key="5">
    <source>
        <dbReference type="ARBA" id="ARBA00049274"/>
    </source>
</evidence>
<comment type="catalytic activity">
    <reaction evidence="5">
        <text>L-glutamyl-[protein] + L-glutamate + ATP = gamma-L-glutamyl-L-glutamyl-[protein] + ADP + phosphate + H(+)</text>
        <dbReference type="Rhea" id="RHEA:60144"/>
        <dbReference type="Rhea" id="RHEA-COMP:10208"/>
        <dbReference type="Rhea" id="RHEA-COMP:15517"/>
        <dbReference type="ChEBI" id="CHEBI:15378"/>
        <dbReference type="ChEBI" id="CHEBI:29973"/>
        <dbReference type="ChEBI" id="CHEBI:29985"/>
        <dbReference type="ChEBI" id="CHEBI:30616"/>
        <dbReference type="ChEBI" id="CHEBI:43474"/>
        <dbReference type="ChEBI" id="CHEBI:143622"/>
        <dbReference type="ChEBI" id="CHEBI:456216"/>
    </reaction>
    <physiologicalReaction direction="left-to-right" evidence="5">
        <dbReference type="Rhea" id="RHEA:60145"/>
    </physiologicalReaction>
</comment>
<dbReference type="InterPro" id="IPR000571">
    <property type="entry name" value="Znf_CCCH"/>
</dbReference>
<dbReference type="Proteomes" id="UP000444721">
    <property type="component" value="Unassembled WGS sequence"/>
</dbReference>
<dbReference type="OMA" id="SHELCNK"/>
<evidence type="ECO:0000256" key="3">
    <source>
        <dbReference type="ARBA" id="ARBA00022840"/>
    </source>
</evidence>
<reference evidence="8 9" key="1">
    <citation type="journal article" date="2019" name="Sci. Rep.">
        <title>Nanopore sequencing improves the draft genome of the human pathogenic amoeba Naegleria fowleri.</title>
        <authorList>
            <person name="Liechti N."/>
            <person name="Schurch N."/>
            <person name="Bruggmann R."/>
            <person name="Wittwer M."/>
        </authorList>
    </citation>
    <scope>NUCLEOTIDE SEQUENCE [LARGE SCALE GENOMIC DNA]</scope>
    <source>
        <strain evidence="8 9">ATCC 30894</strain>
    </source>
</reference>
<sequence length="606" mass="70941">MSNSLESPSSIITTTSTTTTTSFKYFHCIHKNKGICWHFRRNGFCKRGKTCPYEHLLEEGLDLEHVQKRSQQLLEYTLKYRMNILNNNNNMKKKKKDEEFITSSLLDECSSSNVATQQLNHQVSSHVDELKSQYIYLENIHKEEKLQETQKHSRVLCYWISKAKELKLKESALRRTFEGNGFTLVSSLMDESTHYLAVFWGHTFPRYNIVKWNELPSYTLINQFPNSHELCNKSLMALNFQRLIQLENSVSPSSLSRREKVEFTSKYVPPSFYLPQQLELFLQYAKEERFSSQQQQDATLNHGSGYVDNHQFWIVKPHRSGEGRGITIYSSYREVIQHEFSDVADIILCEHNTGSVTILNENVMKQIKNKKIVVSKYITNPLLVNNKKFDLRMYVLVVGKRHHEERDRIYFYRDGIVRFASEDYTLSKDNLNNHFMHITNNSVNDKKNKVQNETIIENFGFFSNMYLSDLKDYFLQHEWKELWCRLDELVLQSIHSTILNPEKQDELFHSCRHRCFQLYGYDILIDETIHPHLLEVNLMPDLAGVNQSLVLSKNYGLKAKMLANALNLVSIPIDANVDSKDTVVIDTTLPLEENEKNLLGDFVRLQ</sequence>
<evidence type="ECO:0000256" key="6">
    <source>
        <dbReference type="PROSITE-ProRule" id="PRU00723"/>
    </source>
</evidence>
<dbReference type="EMBL" id="VFQX01000015">
    <property type="protein sequence ID" value="KAF0981286.1"/>
    <property type="molecule type" value="Genomic_DNA"/>
</dbReference>
<dbReference type="Gene3D" id="3.30.470.20">
    <property type="entry name" value="ATP-grasp fold, B domain"/>
    <property type="match status" value="1"/>
</dbReference>
<dbReference type="GO" id="GO:0005524">
    <property type="term" value="F:ATP binding"/>
    <property type="evidence" value="ECO:0007669"/>
    <property type="project" value="UniProtKB-KW"/>
</dbReference>
<dbReference type="PROSITE" id="PS50103">
    <property type="entry name" value="ZF_C3H1"/>
    <property type="match status" value="1"/>
</dbReference>
<dbReference type="PANTHER" id="PTHR12241:SF145">
    <property type="entry name" value="TUBULIN POLYGLUTAMYLASE TTLL5"/>
    <property type="match status" value="1"/>
</dbReference>
<feature type="zinc finger region" description="C3H1-type" evidence="6">
    <location>
        <begin position="31"/>
        <end position="58"/>
    </location>
</feature>
<evidence type="ECO:0000259" key="7">
    <source>
        <dbReference type="PROSITE" id="PS50103"/>
    </source>
</evidence>
<dbReference type="VEuPathDB" id="AmoebaDB:NfTy_023880"/>
<gene>
    <name evidence="8" type="ORF">FDP41_012546</name>
</gene>
<keyword evidence="2" id="KW-0547">Nucleotide-binding</keyword>
<evidence type="ECO:0000256" key="4">
    <source>
        <dbReference type="ARBA" id="ARBA00041448"/>
    </source>
</evidence>
<dbReference type="Pfam" id="PF03133">
    <property type="entry name" value="TTL"/>
    <property type="match status" value="1"/>
</dbReference>
<evidence type="ECO:0000313" key="9">
    <source>
        <dbReference type="Proteomes" id="UP000444721"/>
    </source>
</evidence>
<dbReference type="VEuPathDB" id="AmoebaDB:FDP41_012546"/>
<dbReference type="PANTHER" id="PTHR12241">
    <property type="entry name" value="TUBULIN POLYGLUTAMYLASE"/>
    <property type="match status" value="1"/>
</dbReference>
<dbReference type="AlphaFoldDB" id="A0A6A5C0S7"/>
<organism evidence="8 9">
    <name type="scientific">Naegleria fowleri</name>
    <name type="common">Brain eating amoeba</name>
    <dbReference type="NCBI Taxonomy" id="5763"/>
    <lineage>
        <taxon>Eukaryota</taxon>
        <taxon>Discoba</taxon>
        <taxon>Heterolobosea</taxon>
        <taxon>Tetramitia</taxon>
        <taxon>Eutetramitia</taxon>
        <taxon>Vahlkampfiidae</taxon>
        <taxon>Naegleria</taxon>
    </lineage>
</organism>
<keyword evidence="6" id="KW-0479">Metal-binding</keyword>
<dbReference type="OrthoDB" id="202825at2759"/>
<dbReference type="GO" id="GO:0070740">
    <property type="term" value="F:tubulin-glutamic acid ligase activity"/>
    <property type="evidence" value="ECO:0007669"/>
    <property type="project" value="TreeGrafter"/>
</dbReference>
<evidence type="ECO:0000256" key="1">
    <source>
        <dbReference type="ARBA" id="ARBA00022598"/>
    </source>
</evidence>
<keyword evidence="1" id="KW-0436">Ligase</keyword>
<dbReference type="PROSITE" id="PS51221">
    <property type="entry name" value="TTL"/>
    <property type="match status" value="1"/>
</dbReference>
<keyword evidence="6" id="KW-0862">Zinc</keyword>
<keyword evidence="3" id="KW-0067">ATP-binding</keyword>
<dbReference type="GO" id="GO:0036064">
    <property type="term" value="C:ciliary basal body"/>
    <property type="evidence" value="ECO:0007669"/>
    <property type="project" value="TreeGrafter"/>
</dbReference>
<dbReference type="InterPro" id="IPR004344">
    <property type="entry name" value="TTL/TTLL_fam"/>
</dbReference>
<dbReference type="GeneID" id="68119761"/>
<dbReference type="RefSeq" id="XP_044565999.1">
    <property type="nucleotide sequence ID" value="XM_044703077.1"/>
</dbReference>
<feature type="domain" description="C3H1-type" evidence="7">
    <location>
        <begin position="31"/>
        <end position="58"/>
    </location>
</feature>